<reference evidence="1" key="1">
    <citation type="submission" date="2018-02" db="EMBL/GenBank/DDBJ databases">
        <title>Rhizophora mucronata_Transcriptome.</title>
        <authorList>
            <person name="Meera S.P."/>
            <person name="Sreeshan A."/>
            <person name="Augustine A."/>
        </authorList>
    </citation>
    <scope>NUCLEOTIDE SEQUENCE</scope>
    <source>
        <tissue evidence="1">Leaf</tissue>
    </source>
</reference>
<evidence type="ECO:0000313" key="1">
    <source>
        <dbReference type="EMBL" id="MBX50101.1"/>
    </source>
</evidence>
<dbReference type="AlphaFoldDB" id="A0A2P2P655"/>
<sequence>MEECKYRGTGLLAAYADTNRKWVSSSWSHWWCCCCFCGRWRGLVLWH</sequence>
<organism evidence="1">
    <name type="scientific">Rhizophora mucronata</name>
    <name type="common">Asiatic mangrove</name>
    <dbReference type="NCBI Taxonomy" id="61149"/>
    <lineage>
        <taxon>Eukaryota</taxon>
        <taxon>Viridiplantae</taxon>
        <taxon>Streptophyta</taxon>
        <taxon>Embryophyta</taxon>
        <taxon>Tracheophyta</taxon>
        <taxon>Spermatophyta</taxon>
        <taxon>Magnoliopsida</taxon>
        <taxon>eudicotyledons</taxon>
        <taxon>Gunneridae</taxon>
        <taxon>Pentapetalae</taxon>
        <taxon>rosids</taxon>
        <taxon>fabids</taxon>
        <taxon>Malpighiales</taxon>
        <taxon>Rhizophoraceae</taxon>
        <taxon>Rhizophora</taxon>
    </lineage>
</organism>
<proteinExistence type="predicted"/>
<protein>
    <submittedName>
        <fullName evidence="1">Uncharacterized protein</fullName>
    </submittedName>
</protein>
<dbReference type="EMBL" id="GGEC01069617">
    <property type="protein sequence ID" value="MBX50101.1"/>
    <property type="molecule type" value="Transcribed_RNA"/>
</dbReference>
<accession>A0A2P2P655</accession>
<name>A0A2P2P655_RHIMU</name>